<evidence type="ECO:0000313" key="2">
    <source>
        <dbReference type="Proteomes" id="UP000814033"/>
    </source>
</evidence>
<gene>
    <name evidence="1" type="ORF">FA95DRAFT_1467669</name>
</gene>
<reference evidence="1" key="2">
    <citation type="journal article" date="2022" name="New Phytol.">
        <title>Evolutionary transition to the ectomycorrhizal habit in the genomes of a hyperdiverse lineage of mushroom-forming fungi.</title>
        <authorList>
            <person name="Looney B."/>
            <person name="Miyauchi S."/>
            <person name="Morin E."/>
            <person name="Drula E."/>
            <person name="Courty P.E."/>
            <person name="Kohler A."/>
            <person name="Kuo A."/>
            <person name="LaButti K."/>
            <person name="Pangilinan J."/>
            <person name="Lipzen A."/>
            <person name="Riley R."/>
            <person name="Andreopoulos W."/>
            <person name="He G."/>
            <person name="Johnson J."/>
            <person name="Nolan M."/>
            <person name="Tritt A."/>
            <person name="Barry K.W."/>
            <person name="Grigoriev I.V."/>
            <person name="Nagy L.G."/>
            <person name="Hibbett D."/>
            <person name="Henrissat B."/>
            <person name="Matheny P.B."/>
            <person name="Labbe J."/>
            <person name="Martin F.M."/>
        </authorList>
    </citation>
    <scope>NUCLEOTIDE SEQUENCE</scope>
    <source>
        <strain evidence="1">FP105234-sp</strain>
    </source>
</reference>
<sequence length="244" mass="26824">ILDAEERIVAVLVGRPVERTERTPESRWEASAERAAKLFEDVRASDSKVFPPPTAHRRGVYTCLAVGVSHGGGSKAPHNYSRGSPARAALVQRLLDDPDVQRLAGFACGALAAYYPKAYQDMCEALACLYERQPELAPNFCNSAYPMATFNLGPETVTFEHNDCKNYPSLPCSITALGDFDADKGGQIYLSDLRLKVRFPSGSTILLPSAGLRHGNAAIQPGERRYSMTQYCPGELMRWVRHGF</sequence>
<keyword evidence="2" id="KW-1185">Reference proteome</keyword>
<dbReference type="Proteomes" id="UP000814033">
    <property type="component" value="Unassembled WGS sequence"/>
</dbReference>
<reference evidence="1" key="1">
    <citation type="submission" date="2021-02" db="EMBL/GenBank/DDBJ databases">
        <authorList>
            <consortium name="DOE Joint Genome Institute"/>
            <person name="Ahrendt S."/>
            <person name="Looney B.P."/>
            <person name="Miyauchi S."/>
            <person name="Morin E."/>
            <person name="Drula E."/>
            <person name="Courty P.E."/>
            <person name="Chicoki N."/>
            <person name="Fauchery L."/>
            <person name="Kohler A."/>
            <person name="Kuo A."/>
            <person name="Labutti K."/>
            <person name="Pangilinan J."/>
            <person name="Lipzen A."/>
            <person name="Riley R."/>
            <person name="Andreopoulos W."/>
            <person name="He G."/>
            <person name="Johnson J."/>
            <person name="Barry K.W."/>
            <person name="Grigoriev I.V."/>
            <person name="Nagy L."/>
            <person name="Hibbett D."/>
            <person name="Henrissat B."/>
            <person name="Matheny P.B."/>
            <person name="Labbe J."/>
            <person name="Martin F."/>
        </authorList>
    </citation>
    <scope>NUCLEOTIDE SEQUENCE</scope>
    <source>
        <strain evidence="1">FP105234-sp</strain>
    </source>
</reference>
<feature type="non-terminal residue" evidence="1">
    <location>
        <position position="244"/>
    </location>
</feature>
<organism evidence="1 2">
    <name type="scientific">Auriscalpium vulgare</name>
    <dbReference type="NCBI Taxonomy" id="40419"/>
    <lineage>
        <taxon>Eukaryota</taxon>
        <taxon>Fungi</taxon>
        <taxon>Dikarya</taxon>
        <taxon>Basidiomycota</taxon>
        <taxon>Agaricomycotina</taxon>
        <taxon>Agaricomycetes</taxon>
        <taxon>Russulales</taxon>
        <taxon>Auriscalpiaceae</taxon>
        <taxon>Auriscalpium</taxon>
    </lineage>
</organism>
<dbReference type="EMBL" id="MU276493">
    <property type="protein sequence ID" value="KAI0038468.1"/>
    <property type="molecule type" value="Genomic_DNA"/>
</dbReference>
<feature type="non-terminal residue" evidence="1">
    <location>
        <position position="1"/>
    </location>
</feature>
<proteinExistence type="predicted"/>
<comment type="caution">
    <text evidence="1">The sequence shown here is derived from an EMBL/GenBank/DDBJ whole genome shotgun (WGS) entry which is preliminary data.</text>
</comment>
<evidence type="ECO:0000313" key="1">
    <source>
        <dbReference type="EMBL" id="KAI0038468.1"/>
    </source>
</evidence>
<accession>A0ACB8R3T4</accession>
<name>A0ACB8R3T4_9AGAM</name>
<protein>
    <submittedName>
        <fullName evidence="1">Uncharacterized protein</fullName>
    </submittedName>
</protein>